<organism evidence="2 3">
    <name type="scientific">Nocardia callitridis</name>
    <dbReference type="NCBI Taxonomy" id="648753"/>
    <lineage>
        <taxon>Bacteria</taxon>
        <taxon>Bacillati</taxon>
        <taxon>Actinomycetota</taxon>
        <taxon>Actinomycetes</taxon>
        <taxon>Mycobacteriales</taxon>
        <taxon>Nocardiaceae</taxon>
        <taxon>Nocardia</taxon>
    </lineage>
</organism>
<accession>A0ABP9K734</accession>
<name>A0ABP9K734_9NOCA</name>
<dbReference type="EMBL" id="BAABJM010000002">
    <property type="protein sequence ID" value="GAA5050360.1"/>
    <property type="molecule type" value="Genomic_DNA"/>
</dbReference>
<sequence length="138" mass="14790">MSAMSVLPVTADGVLATGAEPGFARESRTWSQRVDRREEFLVVRVEGELDAAAFGEFFSAVERALSSACRAVVIDLRAAGFLSIRAAAWLGGLRERVSVGGPDVRLVSGRPAVERALELTGVRQLFRHYPSMSAALVG</sequence>
<protein>
    <recommendedName>
        <fullName evidence="1">STAS domain-containing protein</fullName>
    </recommendedName>
</protein>
<gene>
    <name evidence="2" type="ORF">GCM10023318_20530</name>
</gene>
<comment type="caution">
    <text evidence="2">The sequence shown here is derived from an EMBL/GenBank/DDBJ whole genome shotgun (WGS) entry which is preliminary data.</text>
</comment>
<dbReference type="PANTHER" id="PTHR33495">
    <property type="entry name" value="ANTI-SIGMA FACTOR ANTAGONIST TM_1081-RELATED-RELATED"/>
    <property type="match status" value="1"/>
</dbReference>
<proteinExistence type="predicted"/>
<dbReference type="PROSITE" id="PS50801">
    <property type="entry name" value="STAS"/>
    <property type="match status" value="1"/>
</dbReference>
<dbReference type="Pfam" id="PF01740">
    <property type="entry name" value="STAS"/>
    <property type="match status" value="1"/>
</dbReference>
<evidence type="ECO:0000259" key="1">
    <source>
        <dbReference type="PROSITE" id="PS50801"/>
    </source>
</evidence>
<dbReference type="PANTHER" id="PTHR33495:SF2">
    <property type="entry name" value="ANTI-SIGMA FACTOR ANTAGONIST TM_1081-RELATED"/>
    <property type="match status" value="1"/>
</dbReference>
<dbReference type="RefSeq" id="WP_345495008.1">
    <property type="nucleotide sequence ID" value="NZ_BAABJM010000002.1"/>
</dbReference>
<evidence type="ECO:0000313" key="2">
    <source>
        <dbReference type="EMBL" id="GAA5050360.1"/>
    </source>
</evidence>
<dbReference type="InterPro" id="IPR002645">
    <property type="entry name" value="STAS_dom"/>
</dbReference>
<feature type="domain" description="STAS" evidence="1">
    <location>
        <begin position="30"/>
        <end position="138"/>
    </location>
</feature>
<dbReference type="Gene3D" id="3.30.750.24">
    <property type="entry name" value="STAS domain"/>
    <property type="match status" value="1"/>
</dbReference>
<dbReference type="Proteomes" id="UP001500603">
    <property type="component" value="Unassembled WGS sequence"/>
</dbReference>
<evidence type="ECO:0000313" key="3">
    <source>
        <dbReference type="Proteomes" id="UP001500603"/>
    </source>
</evidence>
<dbReference type="SUPFAM" id="SSF52091">
    <property type="entry name" value="SpoIIaa-like"/>
    <property type="match status" value="1"/>
</dbReference>
<dbReference type="InterPro" id="IPR036513">
    <property type="entry name" value="STAS_dom_sf"/>
</dbReference>
<dbReference type="CDD" id="cd07043">
    <property type="entry name" value="STAS_anti-anti-sigma_factors"/>
    <property type="match status" value="1"/>
</dbReference>
<reference evidence="3" key="1">
    <citation type="journal article" date="2019" name="Int. J. Syst. Evol. Microbiol.">
        <title>The Global Catalogue of Microorganisms (GCM) 10K type strain sequencing project: providing services to taxonomists for standard genome sequencing and annotation.</title>
        <authorList>
            <consortium name="The Broad Institute Genomics Platform"/>
            <consortium name="The Broad Institute Genome Sequencing Center for Infectious Disease"/>
            <person name="Wu L."/>
            <person name="Ma J."/>
        </authorList>
    </citation>
    <scope>NUCLEOTIDE SEQUENCE [LARGE SCALE GENOMIC DNA]</scope>
    <source>
        <strain evidence="3">JCM 18298</strain>
    </source>
</reference>
<keyword evidence="3" id="KW-1185">Reference proteome</keyword>